<dbReference type="AlphaFoldDB" id="A0A318E3U8"/>
<reference evidence="9 10" key="1">
    <citation type="submission" date="2018-04" db="EMBL/GenBank/DDBJ databases">
        <title>Genomic Encyclopedia of Type Strains, Phase IV (KMG-IV): sequencing the most valuable type-strain genomes for metagenomic binning, comparative biology and taxonomic classification.</title>
        <authorList>
            <person name="Goeker M."/>
        </authorList>
    </citation>
    <scope>NUCLEOTIDE SEQUENCE [LARGE SCALE GENOMIC DNA]</scope>
    <source>
        <strain evidence="9 10">DSM 104150</strain>
    </source>
</reference>
<dbReference type="Gene3D" id="3.90.79.10">
    <property type="entry name" value="Nucleoside Triphosphate Pyrophosphohydrolase"/>
    <property type="match status" value="1"/>
</dbReference>
<feature type="domain" description="Nudix hydrolase" evidence="8">
    <location>
        <begin position="53"/>
        <end position="186"/>
    </location>
</feature>
<dbReference type="GO" id="GO:0030145">
    <property type="term" value="F:manganese ion binding"/>
    <property type="evidence" value="ECO:0007669"/>
    <property type="project" value="InterPro"/>
</dbReference>
<evidence type="ECO:0000256" key="3">
    <source>
        <dbReference type="ARBA" id="ARBA00006506"/>
    </source>
</evidence>
<dbReference type="InterPro" id="IPR000086">
    <property type="entry name" value="NUDIX_hydrolase_dom"/>
</dbReference>
<dbReference type="Proteomes" id="UP000248330">
    <property type="component" value="Unassembled WGS sequence"/>
</dbReference>
<dbReference type="PROSITE" id="PS51462">
    <property type="entry name" value="NUDIX"/>
    <property type="match status" value="1"/>
</dbReference>
<dbReference type="GO" id="GO:0000287">
    <property type="term" value="F:magnesium ion binding"/>
    <property type="evidence" value="ECO:0007669"/>
    <property type="project" value="InterPro"/>
</dbReference>
<comment type="cofactor">
    <cofactor evidence="1">
        <name>Mn(2+)</name>
        <dbReference type="ChEBI" id="CHEBI:29035"/>
    </cofactor>
</comment>
<dbReference type="NCBIfam" id="NF007980">
    <property type="entry name" value="PRK10707.1"/>
    <property type="match status" value="1"/>
</dbReference>
<gene>
    <name evidence="9" type="ORF">C8D93_109171</name>
</gene>
<proteinExistence type="inferred from homology"/>
<evidence type="ECO:0000256" key="6">
    <source>
        <dbReference type="ARBA" id="ARBA00022842"/>
    </source>
</evidence>
<dbReference type="GO" id="GO:0010945">
    <property type="term" value="F:coenzyme A diphosphatase activity"/>
    <property type="evidence" value="ECO:0007669"/>
    <property type="project" value="InterPro"/>
</dbReference>
<dbReference type="Pfam" id="PF00293">
    <property type="entry name" value="NUDIX"/>
    <property type="match status" value="1"/>
</dbReference>
<dbReference type="CDD" id="cd03426">
    <property type="entry name" value="NUDIX_CoAse_Nudt7"/>
    <property type="match status" value="1"/>
</dbReference>
<keyword evidence="5" id="KW-0378">Hydrolase</keyword>
<evidence type="ECO:0000259" key="8">
    <source>
        <dbReference type="PROSITE" id="PS51462"/>
    </source>
</evidence>
<dbReference type="PANTHER" id="PTHR12992">
    <property type="entry name" value="NUDIX HYDROLASE"/>
    <property type="match status" value="1"/>
</dbReference>
<keyword evidence="7" id="KW-0464">Manganese</keyword>
<comment type="similarity">
    <text evidence="3">Belongs to the Nudix hydrolase family. PCD1 subfamily.</text>
</comment>
<dbReference type="GO" id="GO:0009132">
    <property type="term" value="P:nucleoside diphosphate metabolic process"/>
    <property type="evidence" value="ECO:0007669"/>
    <property type="project" value="InterPro"/>
</dbReference>
<evidence type="ECO:0000256" key="7">
    <source>
        <dbReference type="ARBA" id="ARBA00023211"/>
    </source>
</evidence>
<protein>
    <submittedName>
        <fullName evidence="9">ADP-ribose pyrophosphatase YjhB (NUDIX family)</fullName>
    </submittedName>
</protein>
<dbReference type="InterPro" id="IPR015797">
    <property type="entry name" value="NUDIX_hydrolase-like_dom_sf"/>
</dbReference>
<dbReference type="InterPro" id="IPR000059">
    <property type="entry name" value="NUDIX_hydrolase_NudL_CS"/>
</dbReference>
<evidence type="ECO:0000313" key="9">
    <source>
        <dbReference type="EMBL" id="PXV65792.1"/>
    </source>
</evidence>
<keyword evidence="4" id="KW-0479">Metal-binding</keyword>
<dbReference type="PANTHER" id="PTHR12992:SF11">
    <property type="entry name" value="MITOCHONDRIAL COENZYME A DIPHOSPHATASE NUDT8"/>
    <property type="match status" value="1"/>
</dbReference>
<keyword evidence="10" id="KW-1185">Reference proteome</keyword>
<organism evidence="9 10">
    <name type="scientific">Sinimarinibacterium flocculans</name>
    <dbReference type="NCBI Taxonomy" id="985250"/>
    <lineage>
        <taxon>Bacteria</taxon>
        <taxon>Pseudomonadati</taxon>
        <taxon>Pseudomonadota</taxon>
        <taxon>Gammaproteobacteria</taxon>
        <taxon>Nevskiales</taxon>
        <taxon>Nevskiaceae</taxon>
        <taxon>Sinimarinibacterium</taxon>
    </lineage>
</organism>
<sequence length="217" mass="24349">MSPDGSVSGMTALERRLRDALAQTRLDAPRPLIDLELPFGIDRLLKPTLLGNLRQAAVLAPVLRRGDRLSMMFTVRSQLLRSHRGQISFPGGRRDDDDRDAVENALREANEEVGLAPERVEIIGYLDDYPTMTRYIVTPVVGVVDAEELELRVDAAEVADVFEAPLEFVLDPASFKRSTLVRDGLKLPFYELQWQQHRIWGATAGMLWNLARKVADA</sequence>
<dbReference type="SUPFAM" id="SSF55811">
    <property type="entry name" value="Nudix"/>
    <property type="match status" value="1"/>
</dbReference>
<keyword evidence="6" id="KW-0460">Magnesium</keyword>
<evidence type="ECO:0000256" key="1">
    <source>
        <dbReference type="ARBA" id="ARBA00001936"/>
    </source>
</evidence>
<name>A0A318E3U8_9GAMM</name>
<dbReference type="PROSITE" id="PS01293">
    <property type="entry name" value="NUDIX_COA"/>
    <property type="match status" value="1"/>
</dbReference>
<evidence type="ECO:0000256" key="2">
    <source>
        <dbReference type="ARBA" id="ARBA00001946"/>
    </source>
</evidence>
<comment type="caution">
    <text evidence="9">The sequence shown here is derived from an EMBL/GenBank/DDBJ whole genome shotgun (WGS) entry which is preliminary data.</text>
</comment>
<dbReference type="InterPro" id="IPR045121">
    <property type="entry name" value="CoAse"/>
</dbReference>
<accession>A0A318E3U8</accession>
<comment type="cofactor">
    <cofactor evidence="2">
        <name>Mg(2+)</name>
        <dbReference type="ChEBI" id="CHEBI:18420"/>
    </cofactor>
</comment>
<evidence type="ECO:0000256" key="5">
    <source>
        <dbReference type="ARBA" id="ARBA00022801"/>
    </source>
</evidence>
<dbReference type="EMBL" id="QICN01000009">
    <property type="protein sequence ID" value="PXV65792.1"/>
    <property type="molecule type" value="Genomic_DNA"/>
</dbReference>
<evidence type="ECO:0000313" key="10">
    <source>
        <dbReference type="Proteomes" id="UP000248330"/>
    </source>
</evidence>
<evidence type="ECO:0000256" key="4">
    <source>
        <dbReference type="ARBA" id="ARBA00022723"/>
    </source>
</evidence>